<evidence type="ECO:0000313" key="3">
    <source>
        <dbReference type="Proteomes" id="UP000186583"/>
    </source>
</evidence>
<reference evidence="2 3" key="1">
    <citation type="submission" date="2016-11" db="EMBL/GenBank/DDBJ databases">
        <title>Draft Genome Assembly of Colletotrichum chlorophyti a pathogen of herbaceous plants.</title>
        <authorList>
            <person name="Gan P."/>
            <person name="Narusaka M."/>
            <person name="Tsushima A."/>
            <person name="Narusaka Y."/>
            <person name="Takano Y."/>
            <person name="Shirasu K."/>
        </authorList>
    </citation>
    <scope>NUCLEOTIDE SEQUENCE [LARGE SCALE GENOMIC DNA]</scope>
    <source>
        <strain evidence="2 3">NTL11</strain>
    </source>
</reference>
<organism evidence="2 3">
    <name type="scientific">Colletotrichum chlorophyti</name>
    <dbReference type="NCBI Taxonomy" id="708187"/>
    <lineage>
        <taxon>Eukaryota</taxon>
        <taxon>Fungi</taxon>
        <taxon>Dikarya</taxon>
        <taxon>Ascomycota</taxon>
        <taxon>Pezizomycotina</taxon>
        <taxon>Sordariomycetes</taxon>
        <taxon>Hypocreomycetidae</taxon>
        <taxon>Glomerellales</taxon>
        <taxon>Glomerellaceae</taxon>
        <taxon>Colletotrichum</taxon>
    </lineage>
</organism>
<proteinExistence type="predicted"/>
<evidence type="ECO:0000256" key="1">
    <source>
        <dbReference type="SAM" id="MobiDB-lite"/>
    </source>
</evidence>
<dbReference type="EMBL" id="MPGH01000100">
    <property type="protein sequence ID" value="OLN87367.1"/>
    <property type="molecule type" value="Genomic_DNA"/>
</dbReference>
<keyword evidence="3" id="KW-1185">Reference proteome</keyword>
<dbReference type="Proteomes" id="UP000186583">
    <property type="component" value="Unassembled WGS sequence"/>
</dbReference>
<dbReference type="AlphaFoldDB" id="A0A1Q8RSP8"/>
<dbReference type="OrthoDB" id="5207784at2759"/>
<gene>
    <name evidence="2" type="ORF">CCHL11_09294</name>
</gene>
<comment type="caution">
    <text evidence="2">The sequence shown here is derived from an EMBL/GenBank/DDBJ whole genome shotgun (WGS) entry which is preliminary data.</text>
</comment>
<sequence>MPEPRASTDASLPPYDEIPQPGQEICPPTTLILVAQSIHVLTPDSPPVYQLSLGISSLSDITTEVELSRVEPRRDGSGRQRHIYDLRHMRSGPGGYVRLPSDSPRYFIERASRRFPGLQDLGFKKGRSLVPGKTSWTAVPVDIAGKTSKYRIPNFIKDGAAAFTLNKNEWTDEQGTAVAVMHDATDERHSLIITAALPRAQFDMLVALWCCRLWESGVAKAKKVHEGIDGGR</sequence>
<feature type="region of interest" description="Disordered" evidence="1">
    <location>
        <begin position="1"/>
        <end position="23"/>
    </location>
</feature>
<evidence type="ECO:0000313" key="2">
    <source>
        <dbReference type="EMBL" id="OLN87367.1"/>
    </source>
</evidence>
<accession>A0A1Q8RSP8</accession>
<protein>
    <submittedName>
        <fullName evidence="2">Uncharacterized protein</fullName>
    </submittedName>
</protein>
<name>A0A1Q8RSP8_9PEZI</name>